<comment type="caution">
    <text evidence="2">The sequence shown here is derived from an EMBL/GenBank/DDBJ whole genome shotgun (WGS) entry which is preliminary data.</text>
</comment>
<dbReference type="AlphaFoldDB" id="A0A0W0UH90"/>
<dbReference type="PATRIC" id="fig|455.5.peg.1492"/>
<feature type="transmembrane region" description="Helical" evidence="1">
    <location>
        <begin position="53"/>
        <end position="77"/>
    </location>
</feature>
<protein>
    <recommendedName>
        <fullName evidence="4">Yip1 domain protein</fullName>
    </recommendedName>
</protein>
<evidence type="ECO:0000313" key="3">
    <source>
        <dbReference type="Proteomes" id="UP000054715"/>
    </source>
</evidence>
<dbReference type="OrthoDB" id="5653628at2"/>
<gene>
    <name evidence="2" type="ORF">Ljam_1410</name>
</gene>
<evidence type="ECO:0000256" key="1">
    <source>
        <dbReference type="SAM" id="Phobius"/>
    </source>
</evidence>
<name>A0A0W0UH90_9GAMM</name>
<feature type="transmembrane region" description="Helical" evidence="1">
    <location>
        <begin position="159"/>
        <end position="179"/>
    </location>
</feature>
<keyword evidence="1" id="KW-1133">Transmembrane helix</keyword>
<evidence type="ECO:0008006" key="4">
    <source>
        <dbReference type="Google" id="ProtNLM"/>
    </source>
</evidence>
<reference evidence="2 3" key="1">
    <citation type="submission" date="2015-11" db="EMBL/GenBank/DDBJ databases">
        <title>Genomic analysis of 38 Legionella species identifies large and diverse effector repertoires.</title>
        <authorList>
            <person name="Burstein D."/>
            <person name="Amaro F."/>
            <person name="Zusman T."/>
            <person name="Lifshitz Z."/>
            <person name="Cohen O."/>
            <person name="Gilbert J.A."/>
            <person name="Pupko T."/>
            <person name="Shuman H.A."/>
            <person name="Segal G."/>
        </authorList>
    </citation>
    <scope>NUCLEOTIDE SEQUENCE [LARGE SCALE GENOMIC DNA]</scope>
    <source>
        <strain evidence="2 3">JA-26-G1-E2</strain>
    </source>
</reference>
<dbReference type="Proteomes" id="UP000054715">
    <property type="component" value="Unassembled WGS sequence"/>
</dbReference>
<accession>A0A0W0UH90</accession>
<organism evidence="2 3">
    <name type="scientific">Legionella jamestowniensis</name>
    <dbReference type="NCBI Taxonomy" id="455"/>
    <lineage>
        <taxon>Bacteria</taxon>
        <taxon>Pseudomonadati</taxon>
        <taxon>Pseudomonadota</taxon>
        <taxon>Gammaproteobacteria</taxon>
        <taxon>Legionellales</taxon>
        <taxon>Legionellaceae</taxon>
        <taxon>Legionella</taxon>
    </lineage>
</organism>
<keyword evidence="1" id="KW-0472">Membrane</keyword>
<keyword evidence="1" id="KW-0812">Transmembrane</keyword>
<dbReference type="RefSeq" id="WP_058449421.1">
    <property type="nucleotide sequence ID" value="NZ_CAAAJF010000007.1"/>
</dbReference>
<dbReference type="STRING" id="455.Ljam_1410"/>
<sequence>MWEAILKRYWLVATFKESPANTPYSVPLLVFIAFLFSTLIILQWYMADIKQQFELLSAIAAGVCLILVYFIFTFVLLKVNDKVSRLVQSLTSLLASHLIVHIFALPLLIVAPALAAAKVSHGLALILGLIYLVLTLVLTVWQFLVTVHVYKLTLEVDNLTAVLASFGLLACNILTVSFWR</sequence>
<feature type="transmembrane region" description="Helical" evidence="1">
    <location>
        <begin position="24"/>
        <end position="46"/>
    </location>
</feature>
<feature type="transmembrane region" description="Helical" evidence="1">
    <location>
        <begin position="97"/>
        <end position="116"/>
    </location>
</feature>
<evidence type="ECO:0000313" key="2">
    <source>
        <dbReference type="EMBL" id="KTD07215.1"/>
    </source>
</evidence>
<feature type="transmembrane region" description="Helical" evidence="1">
    <location>
        <begin position="123"/>
        <end position="144"/>
    </location>
</feature>
<dbReference type="EMBL" id="LNYG01000013">
    <property type="protein sequence ID" value="KTD07215.1"/>
    <property type="molecule type" value="Genomic_DNA"/>
</dbReference>
<proteinExistence type="predicted"/>